<dbReference type="PANTHER" id="PTHR30055">
    <property type="entry name" value="HTH-TYPE TRANSCRIPTIONAL REGULATOR RUTR"/>
    <property type="match status" value="1"/>
</dbReference>
<sequence>MTNTDDQIIGKRTSTERGRAVRVRLQAAATELISEIGWNAVTTRRLADRAGVRSGLVHYHFDSLQDLLRKAALAEFESVVDALLDDEANIKGGPAALLTITEDFDGSDAKSTLMIETYLAAARDPLLKDQLAQNVNDFRRALTSALAHQGVPDPEAAALVVLAALDGLTLQKGLDDELDIGGAIALLHTIISPGQGGQRP</sequence>
<dbReference type="SUPFAM" id="SSF46689">
    <property type="entry name" value="Homeodomain-like"/>
    <property type="match status" value="1"/>
</dbReference>
<keyword evidence="5" id="KW-1185">Reference proteome</keyword>
<dbReference type="PANTHER" id="PTHR30055:SF226">
    <property type="entry name" value="HTH-TYPE TRANSCRIPTIONAL REGULATOR PKSA"/>
    <property type="match status" value="1"/>
</dbReference>
<dbReference type="Pfam" id="PF00440">
    <property type="entry name" value="TetR_N"/>
    <property type="match status" value="1"/>
</dbReference>
<protein>
    <submittedName>
        <fullName evidence="4">TetR/AcrR family transcriptional regulator</fullName>
    </submittedName>
</protein>
<dbReference type="InterPro" id="IPR041583">
    <property type="entry name" value="TetR_C_31"/>
</dbReference>
<dbReference type="InterPro" id="IPR050109">
    <property type="entry name" value="HTH-type_TetR-like_transc_reg"/>
</dbReference>
<dbReference type="InterPro" id="IPR001647">
    <property type="entry name" value="HTH_TetR"/>
</dbReference>
<evidence type="ECO:0000259" key="3">
    <source>
        <dbReference type="PROSITE" id="PS50977"/>
    </source>
</evidence>
<dbReference type="Proteomes" id="UP001501791">
    <property type="component" value="Unassembled WGS sequence"/>
</dbReference>
<evidence type="ECO:0000256" key="1">
    <source>
        <dbReference type="ARBA" id="ARBA00023125"/>
    </source>
</evidence>
<organism evidence="4 5">
    <name type="scientific">Brevibacterium picturae</name>
    <dbReference type="NCBI Taxonomy" id="260553"/>
    <lineage>
        <taxon>Bacteria</taxon>
        <taxon>Bacillati</taxon>
        <taxon>Actinomycetota</taxon>
        <taxon>Actinomycetes</taxon>
        <taxon>Micrococcales</taxon>
        <taxon>Brevibacteriaceae</taxon>
        <taxon>Brevibacterium</taxon>
    </lineage>
</organism>
<dbReference type="RefSeq" id="WP_346035278.1">
    <property type="nucleotide sequence ID" value="NZ_BAAALY010000003.1"/>
</dbReference>
<dbReference type="SUPFAM" id="SSF48498">
    <property type="entry name" value="Tetracyclin repressor-like, C-terminal domain"/>
    <property type="match status" value="1"/>
</dbReference>
<dbReference type="Gene3D" id="1.10.357.10">
    <property type="entry name" value="Tetracycline Repressor, domain 2"/>
    <property type="match status" value="1"/>
</dbReference>
<evidence type="ECO:0000313" key="4">
    <source>
        <dbReference type="EMBL" id="GAA1533370.1"/>
    </source>
</evidence>
<dbReference type="PRINTS" id="PR00455">
    <property type="entry name" value="HTHTETR"/>
</dbReference>
<reference evidence="5" key="1">
    <citation type="journal article" date="2019" name="Int. J. Syst. Evol. Microbiol.">
        <title>The Global Catalogue of Microorganisms (GCM) 10K type strain sequencing project: providing services to taxonomists for standard genome sequencing and annotation.</title>
        <authorList>
            <consortium name="The Broad Institute Genomics Platform"/>
            <consortium name="The Broad Institute Genome Sequencing Center for Infectious Disease"/>
            <person name="Wu L."/>
            <person name="Ma J."/>
        </authorList>
    </citation>
    <scope>NUCLEOTIDE SEQUENCE [LARGE SCALE GENOMIC DNA]</scope>
    <source>
        <strain evidence="5">JCM 13319</strain>
    </source>
</reference>
<feature type="DNA-binding region" description="H-T-H motif" evidence="2">
    <location>
        <begin position="42"/>
        <end position="61"/>
    </location>
</feature>
<dbReference type="EMBL" id="BAAALY010000003">
    <property type="protein sequence ID" value="GAA1533370.1"/>
    <property type="molecule type" value="Genomic_DNA"/>
</dbReference>
<feature type="domain" description="HTH tetR-type" evidence="3">
    <location>
        <begin position="19"/>
        <end position="79"/>
    </location>
</feature>
<accession>A0ABP4LXP5</accession>
<dbReference type="Pfam" id="PF17940">
    <property type="entry name" value="TetR_C_31"/>
    <property type="match status" value="1"/>
</dbReference>
<keyword evidence="1 2" id="KW-0238">DNA-binding</keyword>
<dbReference type="InterPro" id="IPR009057">
    <property type="entry name" value="Homeodomain-like_sf"/>
</dbReference>
<dbReference type="InterPro" id="IPR036271">
    <property type="entry name" value="Tet_transcr_reg_TetR-rel_C_sf"/>
</dbReference>
<proteinExistence type="predicted"/>
<evidence type="ECO:0000313" key="5">
    <source>
        <dbReference type="Proteomes" id="UP001501791"/>
    </source>
</evidence>
<gene>
    <name evidence="4" type="ORF">GCM10009691_06230</name>
</gene>
<dbReference type="PROSITE" id="PS50977">
    <property type="entry name" value="HTH_TETR_2"/>
    <property type="match status" value="1"/>
</dbReference>
<evidence type="ECO:0000256" key="2">
    <source>
        <dbReference type="PROSITE-ProRule" id="PRU00335"/>
    </source>
</evidence>
<name>A0ABP4LXP5_9MICO</name>
<comment type="caution">
    <text evidence="4">The sequence shown here is derived from an EMBL/GenBank/DDBJ whole genome shotgun (WGS) entry which is preliminary data.</text>
</comment>